<sequence length="64" mass="7576">MPFFLFLLYCVFIFISASLFSIRVQIKMSIKHMKKVQICSRLIGCSKLFYVFSPQSLLNKNDYE</sequence>
<organism evidence="2 3">
    <name type="scientific">Gossypium barbadense</name>
    <name type="common">Sea Island cotton</name>
    <name type="synonym">Hibiscus barbadensis</name>
    <dbReference type="NCBI Taxonomy" id="3634"/>
    <lineage>
        <taxon>Eukaryota</taxon>
        <taxon>Viridiplantae</taxon>
        <taxon>Streptophyta</taxon>
        <taxon>Embryophyta</taxon>
        <taxon>Tracheophyta</taxon>
        <taxon>Spermatophyta</taxon>
        <taxon>Magnoliopsida</taxon>
        <taxon>eudicotyledons</taxon>
        <taxon>Gunneridae</taxon>
        <taxon>Pentapetalae</taxon>
        <taxon>rosids</taxon>
        <taxon>malvids</taxon>
        <taxon>Malvales</taxon>
        <taxon>Malvaceae</taxon>
        <taxon>Malvoideae</taxon>
        <taxon>Gossypium</taxon>
    </lineage>
</organism>
<proteinExistence type="predicted"/>
<evidence type="ECO:0000313" key="2">
    <source>
        <dbReference type="EMBL" id="KAB2053683.1"/>
    </source>
</evidence>
<keyword evidence="3" id="KW-1185">Reference proteome</keyword>
<reference evidence="3" key="1">
    <citation type="journal article" date="2020" name="Nat. Genet.">
        <title>Genomic diversifications of five Gossypium allopolyploid species and their impact on cotton improvement.</title>
        <authorList>
            <person name="Chen Z.J."/>
            <person name="Sreedasyam A."/>
            <person name="Ando A."/>
            <person name="Song Q."/>
            <person name="De Santiago L.M."/>
            <person name="Hulse-Kemp A.M."/>
            <person name="Ding M."/>
            <person name="Ye W."/>
            <person name="Kirkbride R.C."/>
            <person name="Jenkins J."/>
            <person name="Plott C."/>
            <person name="Lovell J."/>
            <person name="Lin Y.M."/>
            <person name="Vaughn R."/>
            <person name="Liu B."/>
            <person name="Simpson S."/>
            <person name="Scheffler B.E."/>
            <person name="Wen L."/>
            <person name="Saski C.A."/>
            <person name="Grover C.E."/>
            <person name="Hu G."/>
            <person name="Conover J.L."/>
            <person name="Carlson J.W."/>
            <person name="Shu S."/>
            <person name="Boston L.B."/>
            <person name="Williams M."/>
            <person name="Peterson D.G."/>
            <person name="McGee K."/>
            <person name="Jones D.C."/>
            <person name="Wendel J.F."/>
            <person name="Stelly D.M."/>
            <person name="Grimwood J."/>
            <person name="Schmutz J."/>
        </authorList>
    </citation>
    <scope>NUCLEOTIDE SEQUENCE [LARGE SCALE GENOMIC DNA]</scope>
    <source>
        <strain evidence="3">cv. 3-79</strain>
    </source>
</reference>
<dbReference type="Proteomes" id="UP000327439">
    <property type="component" value="Chromosome A12"/>
</dbReference>
<dbReference type="AlphaFoldDB" id="A0A5J5TD81"/>
<evidence type="ECO:0000256" key="1">
    <source>
        <dbReference type="SAM" id="Phobius"/>
    </source>
</evidence>
<keyword evidence="1" id="KW-0472">Membrane</keyword>
<feature type="transmembrane region" description="Helical" evidence="1">
    <location>
        <begin position="6"/>
        <end position="26"/>
    </location>
</feature>
<name>A0A5J5TD81_GOSBA</name>
<evidence type="ECO:0000313" key="3">
    <source>
        <dbReference type="Proteomes" id="UP000327439"/>
    </source>
</evidence>
<keyword evidence="1" id="KW-1133">Transmembrane helix</keyword>
<gene>
    <name evidence="2" type="ORF">ES319_A12G204400v1</name>
</gene>
<protein>
    <submittedName>
        <fullName evidence="2">Uncharacterized protein</fullName>
    </submittedName>
</protein>
<dbReference type="EMBL" id="CM018213">
    <property type="protein sequence ID" value="KAB2053683.1"/>
    <property type="molecule type" value="Genomic_DNA"/>
</dbReference>
<keyword evidence="1" id="KW-0812">Transmembrane</keyword>
<accession>A0A5J5TD81</accession>